<protein>
    <submittedName>
        <fullName evidence="1">Uncharacterized protein</fullName>
    </submittedName>
</protein>
<comment type="caution">
    <text evidence="1">The sequence shown here is derived from an EMBL/GenBank/DDBJ whole genome shotgun (WGS) entry which is preliminary data.</text>
</comment>
<dbReference type="EMBL" id="JAIVGD010000023">
    <property type="protein sequence ID" value="KAH0743158.1"/>
    <property type="molecule type" value="Genomic_DNA"/>
</dbReference>
<accession>A0ABQ7U8M1</accession>
<proteinExistence type="predicted"/>
<evidence type="ECO:0000313" key="1">
    <source>
        <dbReference type="EMBL" id="KAH0743158.1"/>
    </source>
</evidence>
<keyword evidence="2" id="KW-1185">Reference proteome</keyword>
<sequence length="77" mass="8689">MHAGTWEFEVSPKSGYDYESSYPSNLNTGYVLLLSSGMGTLVGMFEGSRQVGLMLALLPWHWLIQDILACQRETLYQ</sequence>
<reference evidence="1 2" key="1">
    <citation type="journal article" date="2021" name="bioRxiv">
        <title>Chromosome-scale and haplotype-resolved genome assembly of a tetraploid potato cultivar.</title>
        <authorList>
            <person name="Sun H."/>
            <person name="Jiao W.-B."/>
            <person name="Krause K."/>
            <person name="Campoy J.A."/>
            <person name="Goel M."/>
            <person name="Folz-Donahue K."/>
            <person name="Kukat C."/>
            <person name="Huettel B."/>
            <person name="Schneeberger K."/>
        </authorList>
    </citation>
    <scope>NUCLEOTIDE SEQUENCE [LARGE SCALE GENOMIC DNA]</scope>
    <source>
        <strain evidence="1">SolTubOtavaFocal</strain>
        <tissue evidence="1">Leaves</tissue>
    </source>
</reference>
<dbReference type="Proteomes" id="UP000826656">
    <property type="component" value="Unassembled WGS sequence"/>
</dbReference>
<gene>
    <name evidence="1" type="ORF">KY290_031151</name>
</gene>
<evidence type="ECO:0000313" key="2">
    <source>
        <dbReference type="Proteomes" id="UP000826656"/>
    </source>
</evidence>
<name>A0ABQ7U8M1_SOLTU</name>
<organism evidence="1 2">
    <name type="scientific">Solanum tuberosum</name>
    <name type="common">Potato</name>
    <dbReference type="NCBI Taxonomy" id="4113"/>
    <lineage>
        <taxon>Eukaryota</taxon>
        <taxon>Viridiplantae</taxon>
        <taxon>Streptophyta</taxon>
        <taxon>Embryophyta</taxon>
        <taxon>Tracheophyta</taxon>
        <taxon>Spermatophyta</taxon>
        <taxon>Magnoliopsida</taxon>
        <taxon>eudicotyledons</taxon>
        <taxon>Gunneridae</taxon>
        <taxon>Pentapetalae</taxon>
        <taxon>asterids</taxon>
        <taxon>lamiids</taxon>
        <taxon>Solanales</taxon>
        <taxon>Solanaceae</taxon>
        <taxon>Solanoideae</taxon>
        <taxon>Solaneae</taxon>
        <taxon>Solanum</taxon>
    </lineage>
</organism>